<dbReference type="Proteomes" id="UP001218218">
    <property type="component" value="Unassembled WGS sequence"/>
</dbReference>
<evidence type="ECO:0000256" key="1">
    <source>
        <dbReference type="SAM" id="MobiDB-lite"/>
    </source>
</evidence>
<feature type="region of interest" description="Disordered" evidence="1">
    <location>
        <begin position="341"/>
        <end position="360"/>
    </location>
</feature>
<gene>
    <name evidence="3" type="ORF">DFH08DRAFT_896426</name>
</gene>
<feature type="region of interest" description="Disordered" evidence="1">
    <location>
        <begin position="219"/>
        <end position="242"/>
    </location>
</feature>
<organism evidence="3 4">
    <name type="scientific">Mycena albidolilacea</name>
    <dbReference type="NCBI Taxonomy" id="1033008"/>
    <lineage>
        <taxon>Eukaryota</taxon>
        <taxon>Fungi</taxon>
        <taxon>Dikarya</taxon>
        <taxon>Basidiomycota</taxon>
        <taxon>Agaricomycotina</taxon>
        <taxon>Agaricomycetes</taxon>
        <taxon>Agaricomycetidae</taxon>
        <taxon>Agaricales</taxon>
        <taxon>Marasmiineae</taxon>
        <taxon>Mycenaceae</taxon>
        <taxon>Mycena</taxon>
    </lineage>
</organism>
<name>A0AAD7EDW7_9AGAR</name>
<evidence type="ECO:0000259" key="2">
    <source>
        <dbReference type="Pfam" id="PF24016"/>
    </source>
</evidence>
<keyword evidence="4" id="KW-1185">Reference proteome</keyword>
<dbReference type="AlphaFoldDB" id="A0AAD7EDW7"/>
<feature type="domain" description="DUF7330" evidence="2">
    <location>
        <begin position="54"/>
        <end position="218"/>
    </location>
</feature>
<reference evidence="3" key="1">
    <citation type="submission" date="2023-03" db="EMBL/GenBank/DDBJ databases">
        <title>Massive genome expansion in bonnet fungi (Mycena s.s.) driven by repeated elements and novel gene families across ecological guilds.</title>
        <authorList>
            <consortium name="Lawrence Berkeley National Laboratory"/>
            <person name="Harder C.B."/>
            <person name="Miyauchi S."/>
            <person name="Viragh M."/>
            <person name="Kuo A."/>
            <person name="Thoen E."/>
            <person name="Andreopoulos B."/>
            <person name="Lu D."/>
            <person name="Skrede I."/>
            <person name="Drula E."/>
            <person name="Henrissat B."/>
            <person name="Morin E."/>
            <person name="Kohler A."/>
            <person name="Barry K."/>
            <person name="LaButti K."/>
            <person name="Morin E."/>
            <person name="Salamov A."/>
            <person name="Lipzen A."/>
            <person name="Mereny Z."/>
            <person name="Hegedus B."/>
            <person name="Baldrian P."/>
            <person name="Stursova M."/>
            <person name="Weitz H."/>
            <person name="Taylor A."/>
            <person name="Grigoriev I.V."/>
            <person name="Nagy L.G."/>
            <person name="Martin F."/>
            <person name="Kauserud H."/>
        </authorList>
    </citation>
    <scope>NUCLEOTIDE SEQUENCE</scope>
    <source>
        <strain evidence="3">CBHHK002</strain>
    </source>
</reference>
<feature type="region of interest" description="Disordered" evidence="1">
    <location>
        <begin position="370"/>
        <end position="464"/>
    </location>
</feature>
<feature type="compositionally biased region" description="Polar residues" evidence="1">
    <location>
        <begin position="341"/>
        <end position="358"/>
    </location>
</feature>
<feature type="compositionally biased region" description="Pro residues" evidence="1">
    <location>
        <begin position="409"/>
        <end position="418"/>
    </location>
</feature>
<proteinExistence type="predicted"/>
<comment type="caution">
    <text evidence="3">The sequence shown here is derived from an EMBL/GenBank/DDBJ whole genome shotgun (WGS) entry which is preliminary data.</text>
</comment>
<evidence type="ECO:0000313" key="4">
    <source>
        <dbReference type="Proteomes" id="UP001218218"/>
    </source>
</evidence>
<dbReference type="InterPro" id="IPR055754">
    <property type="entry name" value="DUF7330"/>
</dbReference>
<feature type="compositionally biased region" description="Low complexity" evidence="1">
    <location>
        <begin position="395"/>
        <end position="408"/>
    </location>
</feature>
<dbReference type="Pfam" id="PF24016">
    <property type="entry name" value="DUF7330"/>
    <property type="match status" value="1"/>
</dbReference>
<sequence>MILLESDLKNVQDRDIIANVALPDPPPAYSDSATLLASVSGPQHTTRTGPRPTNFLKLIRSNGPIHGSYTIDPRVKIPAALLPEAAEPRRNMHLETGGFPIDVDIFVVGDATSDIDIQLTTMHGPITARIHAASDDRPRIHITAHSDGPVTIALPHRFCGPITIHTFRCTPRLPADFTLFTENQDTRRGFIGDFSDWNEASVGDTLNLTSGRRNVTVLSAGEAGDVPQASDPSSSGMRRPDLTVNVDGSLPGREHHSLRRHHRILSPGPQALHPLAPSASFRGRGRGHRLPQGLMVPPEPSQPPPFPRFPWSAPGAATCRTHGCRPEQIAAIQTWHQMTFGSRMNGETNPAREQSNGGASLAAVERVPLDDASSSTFRPGHPLAPSASFQPGLHVPQRPVVPPKSSQSPPFPGYPWPVPAAASGTNQDTDSASEQSKGAASEWDPAEPAALDADDGLSSVFRPGPLRRQFRIVS</sequence>
<evidence type="ECO:0000313" key="3">
    <source>
        <dbReference type="EMBL" id="KAJ7312997.1"/>
    </source>
</evidence>
<feature type="compositionally biased region" description="Polar residues" evidence="1">
    <location>
        <begin position="423"/>
        <end position="438"/>
    </location>
</feature>
<dbReference type="EMBL" id="JARIHO010000069">
    <property type="protein sequence ID" value="KAJ7312997.1"/>
    <property type="molecule type" value="Genomic_DNA"/>
</dbReference>
<protein>
    <recommendedName>
        <fullName evidence="2">DUF7330 domain-containing protein</fullName>
    </recommendedName>
</protein>
<accession>A0AAD7EDW7</accession>